<protein>
    <submittedName>
        <fullName evidence="7">Sigma-70 family RNA polymerase sigma factor</fullName>
    </submittedName>
</protein>
<evidence type="ECO:0000256" key="4">
    <source>
        <dbReference type="ARBA" id="ARBA00023163"/>
    </source>
</evidence>
<dbReference type="SUPFAM" id="SSF88659">
    <property type="entry name" value="Sigma3 and sigma4 domains of RNA polymerase sigma factors"/>
    <property type="match status" value="1"/>
</dbReference>
<dbReference type="EMBL" id="DSMR01000035">
    <property type="protein sequence ID" value="HET46641.1"/>
    <property type="molecule type" value="Genomic_DNA"/>
</dbReference>
<dbReference type="CDD" id="cd06171">
    <property type="entry name" value="Sigma70_r4"/>
    <property type="match status" value="1"/>
</dbReference>
<dbReference type="InterPro" id="IPR007627">
    <property type="entry name" value="RNA_pol_sigma70_r2"/>
</dbReference>
<dbReference type="InterPro" id="IPR039425">
    <property type="entry name" value="RNA_pol_sigma-70-like"/>
</dbReference>
<name>A0A7C2NDJ5_9BACT</name>
<dbReference type="Pfam" id="PF04542">
    <property type="entry name" value="Sigma70_r2"/>
    <property type="match status" value="1"/>
</dbReference>
<dbReference type="GO" id="GO:0006352">
    <property type="term" value="P:DNA-templated transcription initiation"/>
    <property type="evidence" value="ECO:0007669"/>
    <property type="project" value="InterPro"/>
</dbReference>
<evidence type="ECO:0000256" key="1">
    <source>
        <dbReference type="ARBA" id="ARBA00010641"/>
    </source>
</evidence>
<dbReference type="PANTHER" id="PTHR43133">
    <property type="entry name" value="RNA POLYMERASE ECF-TYPE SIGMA FACTO"/>
    <property type="match status" value="1"/>
</dbReference>
<dbReference type="Pfam" id="PF08281">
    <property type="entry name" value="Sigma70_r4_2"/>
    <property type="match status" value="1"/>
</dbReference>
<feature type="domain" description="RNA polymerase sigma-70 region 2" evidence="5">
    <location>
        <begin position="36"/>
        <end position="99"/>
    </location>
</feature>
<evidence type="ECO:0000259" key="6">
    <source>
        <dbReference type="Pfam" id="PF08281"/>
    </source>
</evidence>
<dbReference type="InterPro" id="IPR036388">
    <property type="entry name" value="WH-like_DNA-bd_sf"/>
</dbReference>
<proteinExistence type="inferred from homology"/>
<dbReference type="NCBIfam" id="TIGR02937">
    <property type="entry name" value="sigma70-ECF"/>
    <property type="match status" value="1"/>
</dbReference>
<comment type="similarity">
    <text evidence="1">Belongs to the sigma-70 factor family. ECF subfamily.</text>
</comment>
<dbReference type="InterPro" id="IPR013324">
    <property type="entry name" value="RNA_pol_sigma_r3/r4-like"/>
</dbReference>
<evidence type="ECO:0000256" key="3">
    <source>
        <dbReference type="ARBA" id="ARBA00023082"/>
    </source>
</evidence>
<sequence>MAEAARWEQPVAESERELIEKAQRGDREAAEALLVALEPLIWRTCRALLPSGEDVEAAVQEVMVKVLKGLRSFRGEGPLAPWVARIAVNHSRDLLRRHRILSFVPLTNPHDDEEDPGLLPLPATDPDPERVLRAKQGVSRVVALLQKLPSRQREVFVLRFFAHLDLPAIAEALGGVDVGTVKTHLHRALNRLRPYVLEAWP</sequence>
<dbReference type="InterPro" id="IPR013249">
    <property type="entry name" value="RNA_pol_sigma70_r4_t2"/>
</dbReference>
<keyword evidence="3" id="KW-0731">Sigma factor</keyword>
<reference evidence="7" key="1">
    <citation type="journal article" date="2020" name="mSystems">
        <title>Genome- and Community-Level Interaction Insights into Carbon Utilization and Element Cycling Functions of Hydrothermarchaeota in Hydrothermal Sediment.</title>
        <authorList>
            <person name="Zhou Z."/>
            <person name="Liu Y."/>
            <person name="Xu W."/>
            <person name="Pan J."/>
            <person name="Luo Z.H."/>
            <person name="Li M."/>
        </authorList>
    </citation>
    <scope>NUCLEOTIDE SEQUENCE [LARGE SCALE GENOMIC DNA]</scope>
    <source>
        <strain evidence="7">SpSt-299</strain>
    </source>
</reference>
<evidence type="ECO:0000256" key="2">
    <source>
        <dbReference type="ARBA" id="ARBA00023015"/>
    </source>
</evidence>
<organism evidence="7">
    <name type="scientific">Thermoanaerobaculum aquaticum</name>
    <dbReference type="NCBI Taxonomy" id="1312852"/>
    <lineage>
        <taxon>Bacteria</taxon>
        <taxon>Pseudomonadati</taxon>
        <taxon>Acidobacteriota</taxon>
        <taxon>Thermoanaerobaculia</taxon>
        <taxon>Thermoanaerobaculales</taxon>
        <taxon>Thermoanaerobaculaceae</taxon>
        <taxon>Thermoanaerobaculum</taxon>
    </lineage>
</organism>
<evidence type="ECO:0000313" key="7">
    <source>
        <dbReference type="EMBL" id="HET46641.1"/>
    </source>
</evidence>
<dbReference type="GO" id="GO:0003677">
    <property type="term" value="F:DNA binding"/>
    <property type="evidence" value="ECO:0007669"/>
    <property type="project" value="InterPro"/>
</dbReference>
<dbReference type="Gene3D" id="1.10.1740.10">
    <property type="match status" value="1"/>
</dbReference>
<dbReference type="InterPro" id="IPR013325">
    <property type="entry name" value="RNA_pol_sigma_r2"/>
</dbReference>
<evidence type="ECO:0000259" key="5">
    <source>
        <dbReference type="Pfam" id="PF04542"/>
    </source>
</evidence>
<dbReference type="Gene3D" id="1.10.10.10">
    <property type="entry name" value="Winged helix-like DNA-binding domain superfamily/Winged helix DNA-binding domain"/>
    <property type="match status" value="1"/>
</dbReference>
<dbReference type="SUPFAM" id="SSF88946">
    <property type="entry name" value="Sigma2 domain of RNA polymerase sigma factors"/>
    <property type="match status" value="1"/>
</dbReference>
<accession>A0A7C2NDJ5</accession>
<keyword evidence="2" id="KW-0805">Transcription regulation</keyword>
<dbReference type="GO" id="GO:0016987">
    <property type="term" value="F:sigma factor activity"/>
    <property type="evidence" value="ECO:0007669"/>
    <property type="project" value="UniProtKB-KW"/>
</dbReference>
<keyword evidence="4" id="KW-0804">Transcription</keyword>
<dbReference type="PANTHER" id="PTHR43133:SF51">
    <property type="entry name" value="RNA POLYMERASE SIGMA FACTOR"/>
    <property type="match status" value="1"/>
</dbReference>
<dbReference type="AlphaFoldDB" id="A0A7C2NDJ5"/>
<comment type="caution">
    <text evidence="7">The sequence shown here is derived from an EMBL/GenBank/DDBJ whole genome shotgun (WGS) entry which is preliminary data.</text>
</comment>
<dbReference type="InterPro" id="IPR014284">
    <property type="entry name" value="RNA_pol_sigma-70_dom"/>
</dbReference>
<feature type="domain" description="RNA polymerase sigma factor 70 region 4 type 2" evidence="6">
    <location>
        <begin position="141"/>
        <end position="192"/>
    </location>
</feature>
<gene>
    <name evidence="7" type="ORF">ENQ31_00530</name>
</gene>